<protein>
    <submittedName>
        <fullName evidence="2">Uncharacterized protein</fullName>
    </submittedName>
</protein>
<accession>A0A067CKM7</accession>
<dbReference type="KEGG" id="spar:SPRG_04852"/>
<organism evidence="2 3">
    <name type="scientific">Saprolegnia parasitica (strain CBS 223.65)</name>
    <dbReference type="NCBI Taxonomy" id="695850"/>
    <lineage>
        <taxon>Eukaryota</taxon>
        <taxon>Sar</taxon>
        <taxon>Stramenopiles</taxon>
        <taxon>Oomycota</taxon>
        <taxon>Saprolegniomycetes</taxon>
        <taxon>Saprolegniales</taxon>
        <taxon>Saprolegniaceae</taxon>
        <taxon>Saprolegnia</taxon>
    </lineage>
</organism>
<evidence type="ECO:0000256" key="1">
    <source>
        <dbReference type="SAM" id="Phobius"/>
    </source>
</evidence>
<dbReference type="Proteomes" id="UP000030745">
    <property type="component" value="Unassembled WGS sequence"/>
</dbReference>
<dbReference type="AlphaFoldDB" id="A0A067CKM7"/>
<dbReference type="VEuPathDB" id="FungiDB:SPRG_04852"/>
<reference evidence="2 3" key="1">
    <citation type="journal article" date="2013" name="PLoS Genet.">
        <title>Distinctive expansion of potential virulence genes in the genome of the oomycete fish pathogen Saprolegnia parasitica.</title>
        <authorList>
            <person name="Jiang R.H."/>
            <person name="de Bruijn I."/>
            <person name="Haas B.J."/>
            <person name="Belmonte R."/>
            <person name="Lobach L."/>
            <person name="Christie J."/>
            <person name="van den Ackerveken G."/>
            <person name="Bottin A."/>
            <person name="Bulone V."/>
            <person name="Diaz-Moreno S.M."/>
            <person name="Dumas B."/>
            <person name="Fan L."/>
            <person name="Gaulin E."/>
            <person name="Govers F."/>
            <person name="Grenville-Briggs L.J."/>
            <person name="Horner N.R."/>
            <person name="Levin J.Z."/>
            <person name="Mammella M."/>
            <person name="Meijer H.J."/>
            <person name="Morris P."/>
            <person name="Nusbaum C."/>
            <person name="Oome S."/>
            <person name="Phillips A.J."/>
            <person name="van Rooyen D."/>
            <person name="Rzeszutek E."/>
            <person name="Saraiva M."/>
            <person name="Secombes C.J."/>
            <person name="Seidl M.F."/>
            <person name="Snel B."/>
            <person name="Stassen J.H."/>
            <person name="Sykes S."/>
            <person name="Tripathy S."/>
            <person name="van den Berg H."/>
            <person name="Vega-Arreguin J.C."/>
            <person name="Wawra S."/>
            <person name="Young S.K."/>
            <person name="Zeng Q."/>
            <person name="Dieguez-Uribeondo J."/>
            <person name="Russ C."/>
            <person name="Tyler B.M."/>
            <person name="van West P."/>
        </authorList>
    </citation>
    <scope>NUCLEOTIDE SEQUENCE [LARGE SCALE GENOMIC DNA]</scope>
    <source>
        <strain evidence="2 3">CBS 223.65</strain>
    </source>
</reference>
<sequence>MVCNTSGNTILALRKIDDNTTHCLPSFDEAGPCQQFPSAASCEAATALLLPSDPACTYCETLCGASCLSVQTVVVTSSVVWTVASVVGVLSSMVIAQRYYISALRPAHTALREAHALSLHLVLA</sequence>
<keyword evidence="1" id="KW-0472">Membrane</keyword>
<dbReference type="EMBL" id="KK583204">
    <property type="protein sequence ID" value="KDO29735.1"/>
    <property type="molecule type" value="Genomic_DNA"/>
</dbReference>
<gene>
    <name evidence="2" type="ORF">SPRG_04852</name>
</gene>
<keyword evidence="1" id="KW-0812">Transmembrane</keyword>
<dbReference type="GeneID" id="24127271"/>
<keyword evidence="1" id="KW-1133">Transmembrane helix</keyword>
<dbReference type="RefSeq" id="XP_012199384.1">
    <property type="nucleotide sequence ID" value="XM_012343994.1"/>
</dbReference>
<proteinExistence type="predicted"/>
<keyword evidence="3" id="KW-1185">Reference proteome</keyword>
<evidence type="ECO:0000313" key="3">
    <source>
        <dbReference type="Proteomes" id="UP000030745"/>
    </source>
</evidence>
<evidence type="ECO:0000313" key="2">
    <source>
        <dbReference type="EMBL" id="KDO29735.1"/>
    </source>
</evidence>
<name>A0A067CKM7_SAPPC</name>
<feature type="transmembrane region" description="Helical" evidence="1">
    <location>
        <begin position="78"/>
        <end position="96"/>
    </location>
</feature>